<dbReference type="InterPro" id="IPR007712">
    <property type="entry name" value="RelE/ParE_toxin"/>
</dbReference>
<name>A0A9D9EI90_9BACT</name>
<keyword evidence="1" id="KW-1277">Toxin-antitoxin system</keyword>
<dbReference type="PIRSF" id="PIRSF029218">
    <property type="entry name" value="ParE"/>
    <property type="match status" value="1"/>
</dbReference>
<evidence type="ECO:0000313" key="3">
    <source>
        <dbReference type="EMBL" id="MBO8448437.1"/>
    </source>
</evidence>
<dbReference type="Proteomes" id="UP000810252">
    <property type="component" value="Unassembled WGS sequence"/>
</dbReference>
<evidence type="ECO:0000256" key="1">
    <source>
        <dbReference type="ARBA" id="ARBA00022649"/>
    </source>
</evidence>
<evidence type="ECO:0000313" key="4">
    <source>
        <dbReference type="Proteomes" id="UP000810252"/>
    </source>
</evidence>
<dbReference type="Gene3D" id="3.30.2310.20">
    <property type="entry name" value="RelE-like"/>
    <property type="match status" value="1"/>
</dbReference>
<gene>
    <name evidence="3" type="ORF">IAC29_04105</name>
</gene>
<comment type="caution">
    <text evidence="3">The sequence shown here is derived from an EMBL/GenBank/DDBJ whole genome shotgun (WGS) entry which is preliminary data.</text>
</comment>
<dbReference type="InterPro" id="IPR028344">
    <property type="entry name" value="ParE1/4"/>
</dbReference>
<dbReference type="AlphaFoldDB" id="A0A9D9EI90"/>
<accession>A0A9D9EI90</accession>
<reference evidence="3" key="1">
    <citation type="submission" date="2020-10" db="EMBL/GenBank/DDBJ databases">
        <authorList>
            <person name="Gilroy R."/>
        </authorList>
    </citation>
    <scope>NUCLEOTIDE SEQUENCE</scope>
    <source>
        <strain evidence="3">20514</strain>
    </source>
</reference>
<protein>
    <recommendedName>
        <fullName evidence="2">Toxin</fullName>
    </recommendedName>
</protein>
<reference evidence="3" key="2">
    <citation type="journal article" date="2021" name="PeerJ">
        <title>Extensive microbial diversity within the chicken gut microbiome revealed by metagenomics and culture.</title>
        <authorList>
            <person name="Gilroy R."/>
            <person name="Ravi A."/>
            <person name="Getino M."/>
            <person name="Pursley I."/>
            <person name="Horton D.L."/>
            <person name="Alikhan N.F."/>
            <person name="Baker D."/>
            <person name="Gharbi K."/>
            <person name="Hall N."/>
            <person name="Watson M."/>
            <person name="Adriaenssens E.M."/>
            <person name="Foster-Nyarko E."/>
            <person name="Jarju S."/>
            <person name="Secka A."/>
            <person name="Antonio M."/>
            <person name="Oren A."/>
            <person name="Chaudhuri R.R."/>
            <person name="La Ragione R."/>
            <person name="Hildebrand F."/>
            <person name="Pallen M.J."/>
        </authorList>
    </citation>
    <scope>NUCLEOTIDE SEQUENCE</scope>
    <source>
        <strain evidence="3">20514</strain>
    </source>
</reference>
<sequence length="103" mass="12189">MAKLRFTNKAVEDLTSIWNYTFKTWSERQADEYYEMLISACNKMLITNLFPVRSYNEIAQDLFGIKAGHHLVFFKRMAGGDVLVVRILHERMDIKRHFKEDAD</sequence>
<dbReference type="EMBL" id="JADIMQ010000058">
    <property type="protein sequence ID" value="MBO8448437.1"/>
    <property type="molecule type" value="Genomic_DNA"/>
</dbReference>
<comment type="similarity">
    <text evidence="2">Belongs to the RelE toxin family.</text>
</comment>
<proteinExistence type="inferred from homology"/>
<evidence type="ECO:0000256" key="2">
    <source>
        <dbReference type="PIRNR" id="PIRNR029218"/>
    </source>
</evidence>
<dbReference type="Pfam" id="PF05016">
    <property type="entry name" value="ParE_toxin"/>
    <property type="match status" value="1"/>
</dbReference>
<dbReference type="InterPro" id="IPR035093">
    <property type="entry name" value="RelE/ParE_toxin_dom_sf"/>
</dbReference>
<organism evidence="3 4">
    <name type="scientific">Candidatus Cryptobacteroides merdigallinarum</name>
    <dbReference type="NCBI Taxonomy" id="2840770"/>
    <lineage>
        <taxon>Bacteria</taxon>
        <taxon>Pseudomonadati</taxon>
        <taxon>Bacteroidota</taxon>
        <taxon>Bacteroidia</taxon>
        <taxon>Bacteroidales</taxon>
        <taxon>Candidatus Cryptobacteroides</taxon>
    </lineage>
</organism>